<dbReference type="PANTHER" id="PTHR43003:SF13">
    <property type="entry name" value="DNA-3-METHYLADENINE GLYCOSYLASE 2"/>
    <property type="match status" value="1"/>
</dbReference>
<keyword evidence="12" id="KW-0378">Hydrolase</keyword>
<dbReference type="Gene3D" id="3.40.10.10">
    <property type="entry name" value="DNA Methylphosphotriester Repair Domain"/>
    <property type="match status" value="1"/>
</dbReference>
<evidence type="ECO:0000256" key="5">
    <source>
        <dbReference type="ARBA" id="ARBA00022763"/>
    </source>
</evidence>
<sequence length="521" mass="55248">MRRLIDDPEQCYRFMRSRDTRFDGRFFVGVTSTGIFCRPSCPARLPRFEHCRFHASAAAALGDGFRACKRCRPAVSPGSPEWVARTDLAARAMRLIADGVVDRGGVEALAARLGYSSRQVHRALTQELGAGPLALARAQRAQSARTLIESTGLSMTDIAFAAGFDSIRQFNDTMRAVFAVTPTELRGRARPGGAGAASTVRLRLALRTPFDAAGLFGHLAATAVPGVEEWRDGALHRALALEHGPGVVALSPDAGGVAATLRLTDHRDLTSAVARIRRLLDLDADPVAVDAALAEDPLLRPAVAARPGSRVPRCVDGAELALRIVLGQQVSTAAARTVTARLVRALGEPLPDALAQAGGGVTRLFPSAGAVARLDPSTLPMPRRRAETLVTLARALADGTVDLSPGADRDAAVAALAALPGIGPWTLSSVAMRALGDPDAFLPTDLGVMQAARGLGLATPRLLTAHAERWRPWRSYATQVLWGALDHPINRLPDAPQGRGQLDGRPRARVSRPAMRTVPAR</sequence>
<dbReference type="GO" id="GO:0006307">
    <property type="term" value="P:DNA alkylation repair"/>
    <property type="evidence" value="ECO:0007669"/>
    <property type="project" value="TreeGrafter"/>
</dbReference>
<keyword evidence="12" id="KW-0326">Glycosidase</keyword>
<evidence type="ECO:0000256" key="7">
    <source>
        <dbReference type="ARBA" id="ARBA00023159"/>
    </source>
</evidence>
<keyword evidence="12" id="KW-0808">Transferase</keyword>
<evidence type="ECO:0000313" key="12">
    <source>
        <dbReference type="EMBL" id="CAA9524050.1"/>
    </source>
</evidence>
<dbReference type="EMBL" id="CADCVO010000557">
    <property type="protein sequence ID" value="CAA9524050.1"/>
    <property type="molecule type" value="Genomic_DNA"/>
</dbReference>
<dbReference type="InterPro" id="IPR018060">
    <property type="entry name" value="HTH_AraC"/>
</dbReference>
<dbReference type="GO" id="GO:0032993">
    <property type="term" value="C:protein-DNA complex"/>
    <property type="evidence" value="ECO:0007669"/>
    <property type="project" value="TreeGrafter"/>
</dbReference>
<dbReference type="Pfam" id="PF12833">
    <property type="entry name" value="HTH_18"/>
    <property type="match status" value="1"/>
</dbReference>
<dbReference type="InterPro" id="IPR003265">
    <property type="entry name" value="HhH-GPD_domain"/>
</dbReference>
<keyword evidence="5" id="KW-0227">DNA damage</keyword>
<dbReference type="GO" id="GO:0032131">
    <property type="term" value="F:alkylated DNA binding"/>
    <property type="evidence" value="ECO:0007669"/>
    <property type="project" value="TreeGrafter"/>
</dbReference>
<dbReference type="SMART" id="SM01009">
    <property type="entry name" value="AlkA_N"/>
    <property type="match status" value="1"/>
</dbReference>
<proteinExistence type="predicted"/>
<dbReference type="GO" id="GO:0008725">
    <property type="term" value="F:DNA-3-methyladenine glycosylase activity"/>
    <property type="evidence" value="ECO:0007669"/>
    <property type="project" value="TreeGrafter"/>
</dbReference>
<evidence type="ECO:0000256" key="1">
    <source>
        <dbReference type="ARBA" id="ARBA00000086"/>
    </source>
</evidence>
<dbReference type="PANTHER" id="PTHR43003">
    <property type="entry name" value="DNA-3-METHYLADENINE GLYCOSYLASE"/>
    <property type="match status" value="1"/>
</dbReference>
<dbReference type="InterPro" id="IPR023170">
    <property type="entry name" value="HhH_base_excis_C"/>
</dbReference>
<dbReference type="SUPFAM" id="SSF57884">
    <property type="entry name" value="Ada DNA repair protein, N-terminal domain (N-Ada 10)"/>
    <property type="match status" value="1"/>
</dbReference>
<dbReference type="Pfam" id="PF02805">
    <property type="entry name" value="Ada_Zn_binding"/>
    <property type="match status" value="1"/>
</dbReference>
<dbReference type="Pfam" id="PF06029">
    <property type="entry name" value="AlkA_N"/>
    <property type="match status" value="1"/>
</dbReference>
<dbReference type="Gene3D" id="1.10.340.30">
    <property type="entry name" value="Hypothetical protein, domain 2"/>
    <property type="match status" value="1"/>
</dbReference>
<dbReference type="AlphaFoldDB" id="A0A6J4TI32"/>
<dbReference type="GO" id="GO:0003700">
    <property type="term" value="F:DNA-binding transcription factor activity"/>
    <property type="evidence" value="ECO:0007669"/>
    <property type="project" value="InterPro"/>
</dbReference>
<dbReference type="GO" id="GO:0043916">
    <property type="term" value="F:DNA-7-methylguanine glycosylase activity"/>
    <property type="evidence" value="ECO:0007669"/>
    <property type="project" value="TreeGrafter"/>
</dbReference>
<dbReference type="SMART" id="SM00342">
    <property type="entry name" value="HTH_ARAC"/>
    <property type="match status" value="1"/>
</dbReference>
<keyword evidence="6" id="KW-0805">Transcription regulation</keyword>
<evidence type="ECO:0000256" key="4">
    <source>
        <dbReference type="ARBA" id="ARBA00022603"/>
    </source>
</evidence>
<dbReference type="GO" id="GO:0043565">
    <property type="term" value="F:sequence-specific DNA binding"/>
    <property type="evidence" value="ECO:0007669"/>
    <property type="project" value="InterPro"/>
</dbReference>
<dbReference type="GO" id="GO:0006285">
    <property type="term" value="P:base-excision repair, AP site formation"/>
    <property type="evidence" value="ECO:0007669"/>
    <property type="project" value="TreeGrafter"/>
</dbReference>
<dbReference type="SUPFAM" id="SSF46689">
    <property type="entry name" value="Homeodomain-like"/>
    <property type="match status" value="1"/>
</dbReference>
<evidence type="ECO:0000256" key="2">
    <source>
        <dbReference type="ARBA" id="ARBA00001947"/>
    </source>
</evidence>
<dbReference type="GO" id="GO:0032259">
    <property type="term" value="P:methylation"/>
    <property type="evidence" value="ECO:0007669"/>
    <property type="project" value="UniProtKB-KW"/>
</dbReference>
<evidence type="ECO:0000256" key="3">
    <source>
        <dbReference type="ARBA" id="ARBA00012000"/>
    </source>
</evidence>
<evidence type="ECO:0000256" key="6">
    <source>
        <dbReference type="ARBA" id="ARBA00023015"/>
    </source>
</evidence>
<dbReference type="InterPro" id="IPR004026">
    <property type="entry name" value="Ada_DNA_repair_Zn-bd"/>
</dbReference>
<evidence type="ECO:0000259" key="11">
    <source>
        <dbReference type="PROSITE" id="PS01124"/>
    </source>
</evidence>
<gene>
    <name evidence="12" type="ORF">AVDCRST_MAG13-3594</name>
</gene>
<keyword evidence="9" id="KW-0234">DNA repair</keyword>
<dbReference type="InterPro" id="IPR035451">
    <property type="entry name" value="Ada-like_dom_sf"/>
</dbReference>
<dbReference type="SUPFAM" id="SSF55945">
    <property type="entry name" value="TATA-box binding protein-like"/>
    <property type="match status" value="1"/>
</dbReference>
<keyword evidence="4 12" id="KW-0489">Methyltransferase</keyword>
<comment type="cofactor">
    <cofactor evidence="2">
        <name>Zn(2+)</name>
        <dbReference type="ChEBI" id="CHEBI:29105"/>
    </cofactor>
</comment>
<evidence type="ECO:0000256" key="10">
    <source>
        <dbReference type="SAM" id="MobiDB-lite"/>
    </source>
</evidence>
<dbReference type="Gene3D" id="1.10.1670.10">
    <property type="entry name" value="Helix-hairpin-Helix base-excision DNA repair enzymes (C-terminal)"/>
    <property type="match status" value="1"/>
</dbReference>
<feature type="region of interest" description="Disordered" evidence="10">
    <location>
        <begin position="492"/>
        <end position="521"/>
    </location>
</feature>
<organism evidence="12">
    <name type="scientific">uncultured Solirubrobacteraceae bacterium</name>
    <dbReference type="NCBI Taxonomy" id="1162706"/>
    <lineage>
        <taxon>Bacteria</taxon>
        <taxon>Bacillati</taxon>
        <taxon>Actinomycetota</taxon>
        <taxon>Thermoleophilia</taxon>
        <taxon>Solirubrobacterales</taxon>
        <taxon>Solirubrobacteraceae</taxon>
        <taxon>environmental samples</taxon>
    </lineage>
</organism>
<dbReference type="CDD" id="cd00056">
    <property type="entry name" value="ENDO3c"/>
    <property type="match status" value="1"/>
</dbReference>
<dbReference type="GO" id="GO:0005737">
    <property type="term" value="C:cytoplasm"/>
    <property type="evidence" value="ECO:0007669"/>
    <property type="project" value="TreeGrafter"/>
</dbReference>
<dbReference type="InterPro" id="IPR051912">
    <property type="entry name" value="Alkylbase_DNA_Glycosylase/TA"/>
</dbReference>
<dbReference type="SMART" id="SM00478">
    <property type="entry name" value="ENDO3c"/>
    <property type="match status" value="1"/>
</dbReference>
<keyword evidence="7" id="KW-0010">Activator</keyword>
<dbReference type="Pfam" id="PF00730">
    <property type="entry name" value="HhH-GPD"/>
    <property type="match status" value="1"/>
</dbReference>
<dbReference type="PROSITE" id="PS01124">
    <property type="entry name" value="HTH_ARAC_FAMILY_2"/>
    <property type="match status" value="1"/>
</dbReference>
<accession>A0A6J4TI32</accession>
<comment type="catalytic activity">
    <reaction evidence="1">
        <text>Hydrolysis of alkylated DNA, releasing 3-methyladenine, 3-methylguanine, 7-methylguanine and 7-methyladenine.</text>
        <dbReference type="EC" id="3.2.2.21"/>
    </reaction>
</comment>
<dbReference type="InterPro" id="IPR010316">
    <property type="entry name" value="AlkA_N"/>
</dbReference>
<name>A0A6J4TI32_9ACTN</name>
<dbReference type="InterPro" id="IPR011257">
    <property type="entry name" value="DNA_glycosylase"/>
</dbReference>
<dbReference type="EC" id="3.2.2.21" evidence="3"/>
<protein>
    <recommendedName>
        <fullName evidence="3">DNA-3-methyladenine glycosylase II</fullName>
        <ecNumber evidence="3">3.2.2.21</ecNumber>
    </recommendedName>
</protein>
<dbReference type="Gene3D" id="1.10.10.60">
    <property type="entry name" value="Homeodomain-like"/>
    <property type="match status" value="1"/>
</dbReference>
<dbReference type="InterPro" id="IPR037046">
    <property type="entry name" value="AlkA_N_sf"/>
</dbReference>
<evidence type="ECO:0000256" key="8">
    <source>
        <dbReference type="ARBA" id="ARBA00023163"/>
    </source>
</evidence>
<dbReference type="GO" id="GO:0008168">
    <property type="term" value="F:methyltransferase activity"/>
    <property type="evidence" value="ECO:0007669"/>
    <property type="project" value="UniProtKB-KW"/>
</dbReference>
<evidence type="ECO:0000256" key="9">
    <source>
        <dbReference type="ARBA" id="ARBA00023204"/>
    </source>
</evidence>
<dbReference type="SUPFAM" id="SSF48150">
    <property type="entry name" value="DNA-glycosylase"/>
    <property type="match status" value="1"/>
</dbReference>
<reference evidence="12" key="1">
    <citation type="submission" date="2020-02" db="EMBL/GenBank/DDBJ databases">
        <authorList>
            <person name="Meier V. D."/>
        </authorList>
    </citation>
    <scope>NUCLEOTIDE SEQUENCE</scope>
    <source>
        <strain evidence="12">AVDCRST_MAG13</strain>
    </source>
</reference>
<keyword evidence="8" id="KW-0804">Transcription</keyword>
<dbReference type="InterPro" id="IPR009057">
    <property type="entry name" value="Homeodomain-like_sf"/>
</dbReference>
<feature type="domain" description="HTH araC/xylS-type" evidence="11">
    <location>
        <begin position="90"/>
        <end position="188"/>
    </location>
</feature>
<dbReference type="Gene3D" id="3.30.310.20">
    <property type="entry name" value="DNA-3-methyladenine glycosylase AlkA, N-terminal domain"/>
    <property type="match status" value="1"/>
</dbReference>
<dbReference type="GO" id="GO:0008270">
    <property type="term" value="F:zinc ion binding"/>
    <property type="evidence" value="ECO:0007669"/>
    <property type="project" value="InterPro"/>
</dbReference>